<feature type="binding site" evidence="10">
    <location>
        <begin position="114"/>
        <end position="116"/>
    </location>
    <ligand>
        <name>substrate</name>
    </ligand>
</feature>
<feature type="binding site" evidence="11">
    <location>
        <position position="284"/>
    </location>
    <ligand>
        <name>Fe cation</name>
        <dbReference type="ChEBI" id="CHEBI:24875"/>
        <label>1</label>
    </ligand>
</feature>
<evidence type="ECO:0000259" key="14">
    <source>
        <dbReference type="Pfam" id="PF26010"/>
    </source>
</evidence>
<evidence type="ECO:0000256" key="2">
    <source>
        <dbReference type="ARBA" id="ARBA00005167"/>
    </source>
</evidence>
<keyword evidence="9 11" id="KW-0408">Iron</keyword>
<keyword evidence="5" id="KW-0963">Cytoplasm</keyword>
<keyword evidence="13" id="KW-1133">Transmembrane helix</keyword>
<evidence type="ECO:0000313" key="16">
    <source>
        <dbReference type="Proteomes" id="UP001064489"/>
    </source>
</evidence>
<protein>
    <recommendedName>
        <fullName evidence="4">inositol oxygenase</fullName>
        <ecNumber evidence="4">1.13.99.1</ecNumber>
    </recommendedName>
</protein>
<organism evidence="15 16">
    <name type="scientific">Acer negundo</name>
    <name type="common">Box elder</name>
    <dbReference type="NCBI Taxonomy" id="4023"/>
    <lineage>
        <taxon>Eukaryota</taxon>
        <taxon>Viridiplantae</taxon>
        <taxon>Streptophyta</taxon>
        <taxon>Embryophyta</taxon>
        <taxon>Tracheophyta</taxon>
        <taxon>Spermatophyta</taxon>
        <taxon>Magnoliopsida</taxon>
        <taxon>eudicotyledons</taxon>
        <taxon>Gunneridae</taxon>
        <taxon>Pentapetalae</taxon>
        <taxon>rosids</taxon>
        <taxon>malvids</taxon>
        <taxon>Sapindales</taxon>
        <taxon>Sapindaceae</taxon>
        <taxon>Hippocastanoideae</taxon>
        <taxon>Acereae</taxon>
        <taxon>Acer</taxon>
    </lineage>
</organism>
<evidence type="ECO:0000256" key="5">
    <source>
        <dbReference type="ARBA" id="ARBA00022490"/>
    </source>
</evidence>
<dbReference type="PANTHER" id="PTHR31513:SF10">
    <property type="entry name" value="TYROSINE-PROTEIN KINASE EPHRIN TYPE A_B RECEPTOR-LIKE DOMAIN-CONTAINING PROTEIN"/>
    <property type="match status" value="1"/>
</dbReference>
<evidence type="ECO:0000256" key="1">
    <source>
        <dbReference type="ARBA" id="ARBA00004496"/>
    </source>
</evidence>
<feature type="transmembrane region" description="Helical" evidence="13">
    <location>
        <begin position="1580"/>
        <end position="1601"/>
    </location>
</feature>
<feature type="transmembrane region" description="Helical" evidence="13">
    <location>
        <begin position="1180"/>
        <end position="1200"/>
    </location>
</feature>
<dbReference type="InterPro" id="IPR058316">
    <property type="entry name" value="DUF8003"/>
</dbReference>
<evidence type="ECO:0000256" key="13">
    <source>
        <dbReference type="SAM" id="Phobius"/>
    </source>
</evidence>
<evidence type="ECO:0000256" key="11">
    <source>
        <dbReference type="PIRSR" id="PIRSR607828-2"/>
    </source>
</evidence>
<evidence type="ECO:0000313" key="15">
    <source>
        <dbReference type="EMBL" id="KAI9191908.1"/>
    </source>
</evidence>
<accession>A0AAD5J9I1</accession>
<dbReference type="PANTHER" id="PTHR31513">
    <property type="entry name" value="EPHRIN TYPE-B RECEPTOR"/>
    <property type="match status" value="1"/>
</dbReference>
<dbReference type="Pfam" id="PF26010">
    <property type="entry name" value="DUF8003"/>
    <property type="match status" value="1"/>
</dbReference>
<dbReference type="GO" id="GO:0005506">
    <property type="term" value="F:iron ion binding"/>
    <property type="evidence" value="ECO:0007669"/>
    <property type="project" value="InterPro"/>
</dbReference>
<evidence type="ECO:0000256" key="7">
    <source>
        <dbReference type="ARBA" id="ARBA00022723"/>
    </source>
</evidence>
<dbReference type="Pfam" id="PF05153">
    <property type="entry name" value="MIOX"/>
    <property type="match status" value="1"/>
</dbReference>
<feature type="binding site" evidence="11">
    <location>
        <position position="152"/>
    </location>
    <ligand>
        <name>Fe cation</name>
        <dbReference type="ChEBI" id="CHEBI:24875"/>
        <label>1</label>
    </ligand>
</feature>
<dbReference type="Proteomes" id="UP001064489">
    <property type="component" value="Chromosome 6"/>
</dbReference>
<dbReference type="InterPro" id="IPR007828">
    <property type="entry name" value="Inositol_oxygenase"/>
</dbReference>
<proteinExistence type="inferred from homology"/>
<evidence type="ECO:0000256" key="10">
    <source>
        <dbReference type="PIRSR" id="PIRSR607828-1"/>
    </source>
</evidence>
<feature type="binding site" evidence="10">
    <location>
        <position position="57"/>
    </location>
    <ligand>
        <name>substrate</name>
    </ligand>
</feature>
<feature type="domain" description="DUF8003" evidence="14">
    <location>
        <begin position="1092"/>
        <end position="1166"/>
    </location>
</feature>
<feature type="transmembrane region" description="Helical" evidence="13">
    <location>
        <begin position="1648"/>
        <end position="1670"/>
    </location>
</feature>
<evidence type="ECO:0000256" key="6">
    <source>
        <dbReference type="ARBA" id="ARBA00022644"/>
    </source>
</evidence>
<comment type="pathway">
    <text evidence="2">Polyol metabolism; myo-inositol degradation into D-glucuronate; D-glucuronate from myo-inositol: step 1/1.</text>
</comment>
<comment type="similarity">
    <text evidence="3">Belongs to the myo-inositol oxygenase family.</text>
</comment>
<keyword evidence="7 11" id="KW-0479">Metal-binding</keyword>
<feature type="binding site" evidence="11">
    <location>
        <position position="225"/>
    </location>
    <ligand>
        <name>Fe cation</name>
        <dbReference type="ChEBI" id="CHEBI:24875"/>
        <label>1</label>
    </ligand>
</feature>
<dbReference type="GO" id="GO:0050113">
    <property type="term" value="F:inositol oxygenase activity"/>
    <property type="evidence" value="ECO:0007669"/>
    <property type="project" value="UniProtKB-EC"/>
</dbReference>
<keyword evidence="13" id="KW-0472">Membrane</keyword>
<sequence>MTILVAQPEFVAQGENQKNIEEETNELVLDGGFVLPKTAADDVFLAPEINSFGKSFRDYNAESERQKSVEEFYRLQHINQSYDFVKRMREKYGKLDKVEMSIWECCELLNEVVDESDPDLDEPQIQHLLQSAEAIRKDYPDEDWLHLTALIHDLGKVLLLPSFGELPQWAVVGDTFPLGCAFDKANVHHKYFKDNPDINNPAYNTKNGIYTEGCGLDNVMISWGHDDYMYLVAKENGSTLPSAGLFIIRYHSFYPLHKEGAYTHLMNEEDKENMKWLHTFNKYDLYSKSKVRVDVEKVKPYYVSLIEKIFFIFSILTFLLLNPSLSLDPYDFDADSWYHGDYSPPSPPPPFEPPHPPSLSCNHDLNGIGTLETLCQLNSSLSFQNDDVYIQGTGSFHLLSGVTLSCPFSGCSITINVSGEFVVAENAAVIAGTVYVSAFNVSLLNGSVVNVTGLAGEPPAQTSGTPDGVQGGGGGHGGRGASCVVDNFKLPDDVWGGDPYSWSSLEEPWSYGSKGGTTSKGENLGGEGGGRIRFEVLNELEVSGSLLADGGDGGVKGGGGSGGSIFIKTYRLSGNGRISASGGNGFAGGGGGRVSINVFSRHDDTHFFVHGGRSFGCPDNAGAAGTFYDAVPRILIVSNHNLTTNTDTLLLEFPKQPLWTNVYVRNNAKASVPLFWGRVQVRGQIRLSCGAVLSFGLAHYSSSEFELMGEELLMSESVVKIYGALRMSVKMLLMWNSKMLIDAGDDAILATTLLEASNLVVLKESSVIHSNAYLGVHGQGFLNLSGPGDMIEAQRLILSLFFSINIGPGSVLRGPLENVSNNDTKPQLYCELQDCPVELLHPPEDCNLNSSLSFTLQICRVEDIKVAGTITGSVVHFHWVRTVVVHAMGAISASGLGCTSGVGRGKVFDNGLGGGGGHGGKGGEGYYNGNFIEGGTTYGDVDLPCELGSGSGNDSLAGATSGGGIIVMGSLEHSLTSLSVYGSLSADGESFREDTFQPDRRLISNVGPGGGSGGTILLFIHTLDLGDLSIISTAGGLGSRNAGGGGGGRVHFHWSDVPTGDEYLPLASVKGSIHTRGGLSRGQGLAGGNGTVTGKACPKGLYGIFCEECPVGTFKNVSGSDRALCFNCPPNELPHRARYITVRGGVCESPCPYKCISDRYHMPQCYTALEELVYTFGGPWLFGLILLGLLILLALVLSVARMKYVGGDELPAVVPSRRGSRIDHSFPFLESLNEVLETNRTEESQSHVHRMYFMGPNTFSEPWHLPHSPPEQVIEIVYEDAFNRFVDEINGLAAYQWWEGSVYSILSIFAYPLAWSWLQRCRKNKLQQLREFVRSEYDHACLRSCRSRALYEGLKVAATNDLMLAYIDFFLGGDEKRADLPPRLPQRFPMSLVFGGDGSYMAPFSLHNDNILTSLMSQSVPSTIWYRLVAGLNAQLRLVRYGHIKITIGHIISWLETHANPTLSAYGVHVDLAWFQPTASGYSQFGLVVSATETERAAQAIESEDGSFPSEQQSCLHRVHGEREDVLDNMRVCEHLSTRKRTFGGILHARSVRTLKTRRSICYPFSFLIHNSKPVGHQDLVGLLISILLLADFSVVLLTLLQMYSISMLDFFFVLFILPLGVLFPFPAGISALFSHGTRRTAGLARVYALWNLTSLINVATAYICGFVHYRGRSSRNHLNFQSWNFSMDESEWWVLTSGLLVCKIIQARLIDYHVANQEIQDYSLYSNDPAVVSRMSPPPLDFFISIRFNSPIPPKSTEK</sequence>
<evidence type="ECO:0000256" key="4">
    <source>
        <dbReference type="ARBA" id="ARBA00011919"/>
    </source>
</evidence>
<dbReference type="GO" id="GO:0019853">
    <property type="term" value="P:L-ascorbic acid biosynthetic process"/>
    <property type="evidence" value="ECO:0007669"/>
    <property type="project" value="UniProtKB-KW"/>
</dbReference>
<reference evidence="15" key="1">
    <citation type="journal article" date="2022" name="Plant J.">
        <title>Strategies of tolerance reflected in two North American maple genomes.</title>
        <authorList>
            <person name="McEvoy S.L."/>
            <person name="Sezen U.U."/>
            <person name="Trouern-Trend A."/>
            <person name="McMahon S.M."/>
            <person name="Schaberg P.G."/>
            <person name="Yang J."/>
            <person name="Wegrzyn J.L."/>
            <person name="Swenson N.G."/>
        </authorList>
    </citation>
    <scope>NUCLEOTIDE SEQUENCE</scope>
    <source>
        <strain evidence="15">91603</strain>
    </source>
</reference>
<dbReference type="EC" id="1.13.99.1" evidence="4"/>
<feature type="binding site" evidence="11">
    <location>
        <position position="153"/>
    </location>
    <ligand>
        <name>Fe cation</name>
        <dbReference type="ChEBI" id="CHEBI:24875"/>
        <label>1</label>
    </ligand>
</feature>
<dbReference type="GO" id="GO:0005737">
    <property type="term" value="C:cytoplasm"/>
    <property type="evidence" value="ECO:0007669"/>
    <property type="project" value="UniProtKB-SubCell"/>
</dbReference>
<dbReference type="SUPFAM" id="SSF109604">
    <property type="entry name" value="HD-domain/PDEase-like"/>
    <property type="match status" value="1"/>
</dbReference>
<keyword evidence="6" id="KW-0060">Ascorbate biosynthesis</keyword>
<feature type="region of interest" description="Disordered" evidence="12">
    <location>
        <begin position="458"/>
        <end position="477"/>
    </location>
</feature>
<evidence type="ECO:0000256" key="12">
    <source>
        <dbReference type="SAM" id="MobiDB-lite"/>
    </source>
</evidence>
<name>A0AAD5J9I1_ACENE</name>
<gene>
    <name evidence="15" type="ORF">LWI28_015284</name>
</gene>
<evidence type="ECO:0000256" key="9">
    <source>
        <dbReference type="ARBA" id="ARBA00023004"/>
    </source>
</evidence>
<comment type="cofactor">
    <cofactor evidence="11">
        <name>Fe cation</name>
        <dbReference type="ChEBI" id="CHEBI:24875"/>
    </cofactor>
    <text evidence="11">Binds 2 iron ions per subunit.</text>
</comment>
<keyword evidence="13" id="KW-0812">Transmembrane</keyword>
<feature type="binding site" evidence="11">
    <location>
        <position position="251"/>
    </location>
    <ligand>
        <name>Fe cation</name>
        <dbReference type="ChEBI" id="CHEBI:24875"/>
        <label>1</label>
    </ligand>
</feature>
<feature type="binding site" evidence="10">
    <location>
        <position position="156"/>
    </location>
    <ligand>
        <name>substrate</name>
    </ligand>
</feature>
<evidence type="ECO:0000256" key="3">
    <source>
        <dbReference type="ARBA" id="ARBA00005286"/>
    </source>
</evidence>
<feature type="transmembrane region" description="Helical" evidence="13">
    <location>
        <begin position="1608"/>
        <end position="1628"/>
    </location>
</feature>
<comment type="caution">
    <text evidence="15">The sequence shown here is derived from an EMBL/GenBank/DDBJ whole genome shotgun (WGS) entry which is preliminary data.</text>
</comment>
<keyword evidence="8" id="KW-0560">Oxidoreductase</keyword>
<feature type="binding site" evidence="10">
    <location>
        <begin position="251"/>
        <end position="252"/>
    </location>
    <ligand>
        <name>substrate</name>
    </ligand>
</feature>
<feature type="binding site" evidence="10">
    <location>
        <begin position="173"/>
        <end position="174"/>
    </location>
    <ligand>
        <name>substrate</name>
    </ligand>
</feature>
<feature type="binding site" evidence="11">
    <location>
        <position position="127"/>
    </location>
    <ligand>
        <name>Fe cation</name>
        <dbReference type="ChEBI" id="CHEBI:24875"/>
        <label>1</label>
    </ligand>
</feature>
<comment type="subcellular location">
    <subcellularLocation>
        <location evidence="1">Cytoplasm</location>
    </subcellularLocation>
</comment>
<evidence type="ECO:0000256" key="8">
    <source>
        <dbReference type="ARBA" id="ARBA00023002"/>
    </source>
</evidence>
<keyword evidence="16" id="KW-1185">Reference proteome</keyword>
<reference evidence="15" key="2">
    <citation type="submission" date="2023-02" db="EMBL/GenBank/DDBJ databases">
        <authorList>
            <person name="Swenson N.G."/>
            <person name="Wegrzyn J.L."/>
            <person name="Mcevoy S.L."/>
        </authorList>
    </citation>
    <scope>NUCLEOTIDE SEQUENCE</scope>
    <source>
        <strain evidence="15">91603</strain>
        <tissue evidence="15">Leaf</tissue>
    </source>
</reference>
<dbReference type="EMBL" id="JAJSOW010000004">
    <property type="protein sequence ID" value="KAI9191908.1"/>
    <property type="molecule type" value="Genomic_DNA"/>
</dbReference>
<dbReference type="GO" id="GO:0019310">
    <property type="term" value="P:inositol catabolic process"/>
    <property type="evidence" value="ECO:0007669"/>
    <property type="project" value="InterPro"/>
</dbReference>